<keyword evidence="3" id="KW-1185">Reference proteome</keyword>
<organism evidence="2 3">
    <name type="scientific">Streptantibioticus cattleyicolor (strain ATCC 35852 / DSM 46488 / JCM 4925 / NBRC 14057 / NRRL 8057)</name>
    <name type="common">Streptomyces cattleya</name>
    <dbReference type="NCBI Taxonomy" id="1003195"/>
    <lineage>
        <taxon>Bacteria</taxon>
        <taxon>Bacillati</taxon>
        <taxon>Actinomycetota</taxon>
        <taxon>Actinomycetes</taxon>
        <taxon>Kitasatosporales</taxon>
        <taxon>Streptomycetaceae</taxon>
        <taxon>Streptantibioticus</taxon>
    </lineage>
</organism>
<dbReference type="PATRIC" id="fig|1003195.29.peg.824"/>
<sequence>MPAEVHIGTPVQKRITRHSVTVTIPGGARQASPVMWDGDHRVRHRPRRAATYRGRDRAHDRDRPRRGW</sequence>
<name>G8WZ03_STREN</name>
<protein>
    <submittedName>
        <fullName evidence="2">Uncharacterized protein</fullName>
    </submittedName>
</protein>
<feature type="compositionally biased region" description="Basic and acidic residues" evidence="1">
    <location>
        <begin position="53"/>
        <end position="68"/>
    </location>
</feature>
<gene>
    <name evidence="2" type="ordered locus">SCATT_08180</name>
</gene>
<dbReference type="Proteomes" id="UP000007842">
    <property type="component" value="Chromosome"/>
</dbReference>
<reference evidence="3" key="1">
    <citation type="submission" date="2011-12" db="EMBL/GenBank/DDBJ databases">
        <title>Complete genome sequence of Streptomyces cattleya strain DSM 46488.</title>
        <authorList>
            <person name="Ou H.-Y."/>
            <person name="Li P."/>
            <person name="Zhao C."/>
            <person name="O'Hagan D."/>
            <person name="Deng Z."/>
        </authorList>
    </citation>
    <scope>NUCLEOTIDE SEQUENCE [LARGE SCALE GENOMIC DNA]</scope>
    <source>
        <strain evidence="3">ATCC 35852 / DSM 46488 / JCM 4925 / NBRC 14057 / NRRL 8057</strain>
    </source>
</reference>
<evidence type="ECO:0000256" key="1">
    <source>
        <dbReference type="SAM" id="MobiDB-lite"/>
    </source>
</evidence>
<accession>G8WZ03</accession>
<dbReference type="AlphaFoldDB" id="G8WZ03"/>
<feature type="compositionally biased region" description="Basic residues" evidence="1">
    <location>
        <begin position="41"/>
        <end position="50"/>
    </location>
</feature>
<evidence type="ECO:0000313" key="2">
    <source>
        <dbReference type="EMBL" id="AEW93189.1"/>
    </source>
</evidence>
<evidence type="ECO:0000313" key="3">
    <source>
        <dbReference type="Proteomes" id="UP000007842"/>
    </source>
</evidence>
<proteinExistence type="predicted"/>
<dbReference type="KEGG" id="scy:SCATT_08180"/>
<feature type="region of interest" description="Disordered" evidence="1">
    <location>
        <begin position="41"/>
        <end position="68"/>
    </location>
</feature>
<dbReference type="EMBL" id="CP003219">
    <property type="protein sequence ID" value="AEW93189.1"/>
    <property type="molecule type" value="Genomic_DNA"/>
</dbReference>
<dbReference type="HOGENOM" id="CLU_2792081_0_0_11"/>